<feature type="signal peptide" evidence="1">
    <location>
        <begin position="1"/>
        <end position="24"/>
    </location>
</feature>
<feature type="chain" id="PRO_5034341553" description="Secreted protein" evidence="1">
    <location>
        <begin position="25"/>
        <end position="120"/>
    </location>
</feature>
<sequence>MCHLSLMPLRVLQLFFSWIQESFLCCPCLFIHTHPHTHAHKVHTRAHACSRVRVHAHPPSHSPLHVSPIPQNTGRGVLIDRPCDAASPRAVARSTESGSAGGCCAATDLGRVCTSRLRGI</sequence>
<organism evidence="2 3">
    <name type="scientific">Cyclopterus lumpus</name>
    <name type="common">Lumpsucker</name>
    <dbReference type="NCBI Taxonomy" id="8103"/>
    <lineage>
        <taxon>Eukaryota</taxon>
        <taxon>Metazoa</taxon>
        <taxon>Chordata</taxon>
        <taxon>Craniata</taxon>
        <taxon>Vertebrata</taxon>
        <taxon>Euteleostomi</taxon>
        <taxon>Actinopterygii</taxon>
        <taxon>Neopterygii</taxon>
        <taxon>Teleostei</taxon>
        <taxon>Neoteleostei</taxon>
        <taxon>Acanthomorphata</taxon>
        <taxon>Eupercaria</taxon>
        <taxon>Perciformes</taxon>
        <taxon>Cottioidei</taxon>
        <taxon>Cottales</taxon>
        <taxon>Cyclopteridae</taxon>
        <taxon>Cyclopterus</taxon>
    </lineage>
</organism>
<evidence type="ECO:0000313" key="3">
    <source>
        <dbReference type="Proteomes" id="UP000694565"/>
    </source>
</evidence>
<protein>
    <recommendedName>
        <fullName evidence="4">Secreted protein</fullName>
    </recommendedName>
</protein>
<dbReference type="Ensembl" id="ENSCLMT00005037203.1">
    <property type="protein sequence ID" value="ENSCLMP00005035773.1"/>
    <property type="gene ID" value="ENSCLMG00005017065.1"/>
</dbReference>
<accession>A0A8C3A0D6</accession>
<keyword evidence="1" id="KW-0732">Signal</keyword>
<dbReference type="Proteomes" id="UP000694565">
    <property type="component" value="Unplaced"/>
</dbReference>
<evidence type="ECO:0008006" key="4">
    <source>
        <dbReference type="Google" id="ProtNLM"/>
    </source>
</evidence>
<keyword evidence="3" id="KW-1185">Reference proteome</keyword>
<reference evidence="2" key="2">
    <citation type="submission" date="2025-09" db="UniProtKB">
        <authorList>
            <consortium name="Ensembl"/>
        </authorList>
    </citation>
    <scope>IDENTIFICATION</scope>
</reference>
<evidence type="ECO:0000256" key="1">
    <source>
        <dbReference type="SAM" id="SignalP"/>
    </source>
</evidence>
<proteinExistence type="predicted"/>
<reference evidence="2" key="1">
    <citation type="submission" date="2025-08" db="UniProtKB">
        <authorList>
            <consortium name="Ensembl"/>
        </authorList>
    </citation>
    <scope>IDENTIFICATION</scope>
</reference>
<dbReference type="AlphaFoldDB" id="A0A8C3A0D6"/>
<evidence type="ECO:0000313" key="2">
    <source>
        <dbReference type="Ensembl" id="ENSCLMP00005035773.1"/>
    </source>
</evidence>
<name>A0A8C3A0D6_CYCLU</name>